<accession>A0ABN8YVW0</accession>
<dbReference type="Proteomes" id="UP001176941">
    <property type="component" value="Chromosome 25"/>
</dbReference>
<dbReference type="EMBL" id="OX459961">
    <property type="protein sequence ID" value="CAI9165742.1"/>
    <property type="molecule type" value="Genomic_DNA"/>
</dbReference>
<protein>
    <submittedName>
        <fullName evidence="1">Uncharacterized protein</fullName>
    </submittedName>
</protein>
<evidence type="ECO:0000313" key="1">
    <source>
        <dbReference type="EMBL" id="CAI9165742.1"/>
    </source>
</evidence>
<evidence type="ECO:0000313" key="2">
    <source>
        <dbReference type="Proteomes" id="UP001176941"/>
    </source>
</evidence>
<gene>
    <name evidence="1" type="ORF">MRATA1EN1_LOCUS14704</name>
</gene>
<name>A0ABN8YVW0_RANTA</name>
<organism evidence="1 2">
    <name type="scientific">Rangifer tarandus platyrhynchus</name>
    <name type="common">Svalbard reindeer</name>
    <dbReference type="NCBI Taxonomy" id="3082113"/>
    <lineage>
        <taxon>Eukaryota</taxon>
        <taxon>Metazoa</taxon>
        <taxon>Chordata</taxon>
        <taxon>Craniata</taxon>
        <taxon>Vertebrata</taxon>
        <taxon>Euteleostomi</taxon>
        <taxon>Mammalia</taxon>
        <taxon>Eutheria</taxon>
        <taxon>Laurasiatheria</taxon>
        <taxon>Artiodactyla</taxon>
        <taxon>Ruminantia</taxon>
        <taxon>Pecora</taxon>
        <taxon>Cervidae</taxon>
        <taxon>Odocoileinae</taxon>
        <taxon>Rangifer</taxon>
    </lineage>
</organism>
<keyword evidence="2" id="KW-1185">Reference proteome</keyword>
<reference evidence="1" key="1">
    <citation type="submission" date="2023-04" db="EMBL/GenBank/DDBJ databases">
        <authorList>
            <consortium name="ELIXIR-Norway"/>
        </authorList>
    </citation>
    <scope>NUCLEOTIDE SEQUENCE [LARGE SCALE GENOMIC DNA]</scope>
</reference>
<sequence length="107" mass="12121">MPRWEQALTGRRVRVGSGAGPRRQAPVRDDWLCFIFQGRNNSGFMWVTRISRFSRSKKLCLSDLKCNWVNCISSRSPILTGGPSLLTAQPTLKGKWRTVYDHTPAKG</sequence>
<proteinExistence type="predicted"/>